<dbReference type="Proteomes" id="UP000039046">
    <property type="component" value="Unassembled WGS sequence"/>
</dbReference>
<accession>A0A0A1SID5</accession>
<feature type="region of interest" description="Disordered" evidence="1">
    <location>
        <begin position="1"/>
        <end position="25"/>
    </location>
</feature>
<feature type="region of interest" description="Disordered" evidence="1">
    <location>
        <begin position="81"/>
        <end position="147"/>
    </location>
</feature>
<name>A0A0A1SID5_9HYPO</name>
<dbReference type="EMBL" id="CDHN01000001">
    <property type="protein sequence ID" value="CEJ79908.1"/>
    <property type="molecule type" value="Genomic_DNA"/>
</dbReference>
<keyword evidence="3" id="KW-1185">Reference proteome</keyword>
<dbReference type="OrthoDB" id="5408734at2759"/>
<evidence type="ECO:0000313" key="3">
    <source>
        <dbReference type="Proteomes" id="UP000039046"/>
    </source>
</evidence>
<organism evidence="2 3">
    <name type="scientific">[Torrubiella] hemipterigena</name>
    <dbReference type="NCBI Taxonomy" id="1531966"/>
    <lineage>
        <taxon>Eukaryota</taxon>
        <taxon>Fungi</taxon>
        <taxon>Dikarya</taxon>
        <taxon>Ascomycota</taxon>
        <taxon>Pezizomycotina</taxon>
        <taxon>Sordariomycetes</taxon>
        <taxon>Hypocreomycetidae</taxon>
        <taxon>Hypocreales</taxon>
        <taxon>Clavicipitaceae</taxon>
        <taxon>Clavicipitaceae incertae sedis</taxon>
        <taxon>'Torrubiella' clade</taxon>
    </lineage>
</organism>
<dbReference type="HOGENOM" id="CLU_076635_1_0_1"/>
<protein>
    <submittedName>
        <fullName evidence="2">Uncharacterized protein</fullName>
    </submittedName>
</protein>
<sequence length="147" mass="16292">MSSTQHHQYTDEELDRDWVPNGRRPQSTIARSFSQELGDIFRIENSISDLDGQVDEKRQIVGQGNRELASIEARIKQMEERLRKNQKAHPELAAFISLPPRPPTGDEKDAPAQGNKSRPGTARPTHAAPSSGNMPPTPGASEDGDRE</sequence>
<reference evidence="2 3" key="1">
    <citation type="journal article" date="2015" name="Genome Announc.">
        <title>Draft Genome Sequence and Gene Annotation of the Entomopathogenic Fungus Verticillium hemipterigenum.</title>
        <authorList>
            <person name="Horn F."/>
            <person name="Habel A."/>
            <person name="Scharf D.H."/>
            <person name="Dworschak J."/>
            <person name="Brakhage A.A."/>
            <person name="Guthke R."/>
            <person name="Hertweck C."/>
            <person name="Linde J."/>
        </authorList>
    </citation>
    <scope>NUCLEOTIDE SEQUENCE [LARGE SCALE GENOMIC DNA]</scope>
</reference>
<gene>
    <name evidence="2" type="ORF">VHEMI00121</name>
</gene>
<evidence type="ECO:0000256" key="1">
    <source>
        <dbReference type="SAM" id="MobiDB-lite"/>
    </source>
</evidence>
<proteinExistence type="predicted"/>
<dbReference type="AlphaFoldDB" id="A0A0A1SID5"/>
<evidence type="ECO:0000313" key="2">
    <source>
        <dbReference type="EMBL" id="CEJ79908.1"/>
    </source>
</evidence>